<dbReference type="AlphaFoldDB" id="A0A9W9PCR4"/>
<dbReference type="EMBL" id="JAPQKT010000002">
    <property type="protein sequence ID" value="KAJ5241601.1"/>
    <property type="molecule type" value="Genomic_DNA"/>
</dbReference>
<dbReference type="OrthoDB" id="3786931at2759"/>
<evidence type="ECO:0000256" key="1">
    <source>
        <dbReference type="SAM" id="MobiDB-lite"/>
    </source>
</evidence>
<reference evidence="2" key="1">
    <citation type="submission" date="2022-11" db="EMBL/GenBank/DDBJ databases">
        <authorList>
            <person name="Petersen C."/>
        </authorList>
    </citation>
    <scope>NUCLEOTIDE SEQUENCE</scope>
    <source>
        <strain evidence="2">IBT 23319</strain>
    </source>
</reference>
<feature type="compositionally biased region" description="Polar residues" evidence="1">
    <location>
        <begin position="316"/>
        <end position="327"/>
    </location>
</feature>
<organism evidence="2 3">
    <name type="scientific">Penicillium citrinum</name>
    <dbReference type="NCBI Taxonomy" id="5077"/>
    <lineage>
        <taxon>Eukaryota</taxon>
        <taxon>Fungi</taxon>
        <taxon>Dikarya</taxon>
        <taxon>Ascomycota</taxon>
        <taxon>Pezizomycotina</taxon>
        <taxon>Eurotiomycetes</taxon>
        <taxon>Eurotiomycetidae</taxon>
        <taxon>Eurotiales</taxon>
        <taxon>Aspergillaceae</taxon>
        <taxon>Penicillium</taxon>
    </lineage>
</organism>
<dbReference type="RefSeq" id="XP_056504606.1">
    <property type="nucleotide sequence ID" value="XM_056642112.1"/>
</dbReference>
<feature type="region of interest" description="Disordered" evidence="1">
    <location>
        <begin position="415"/>
        <end position="436"/>
    </location>
</feature>
<dbReference type="Proteomes" id="UP001147733">
    <property type="component" value="Unassembled WGS sequence"/>
</dbReference>
<gene>
    <name evidence="2" type="ORF">N7469_003192</name>
</gene>
<keyword evidence="3" id="KW-1185">Reference proteome</keyword>
<proteinExistence type="predicted"/>
<dbReference type="GeneID" id="81381279"/>
<evidence type="ECO:0000313" key="3">
    <source>
        <dbReference type="Proteomes" id="UP001147733"/>
    </source>
</evidence>
<name>A0A9W9PCR4_PENCI</name>
<sequence length="496" mass="56543">MSQNETTGDVRDGFKRFTMPASQRRHRDIESYPGSVDMLDRSELRKLTQVLHLDNTGVMQTEYIPRIENLIQNLPKRLRRSRPLSLSFKNLPADLCELHSRLNADVISNIFNFVQMEVTQHFHLFEQWPELCHPVEAEVLRRLRAIKGMWTKPGSTPEPIPNGWPYQVNGCRACMLARVASDMDALRNLRVVILSRTRTRKNHRPRTLMGFVDECINQSREEEAEQIYNISNQLAFGMKAARKACTRAEFQKRGLAPRRKHHRSGNDEATAEQNHRRESKWKAPLRQIEEHKSSKDSSSSSPSADIWGGDDDQHWKSQTQRDGTQDANMDVGADAVDELVEMYRNIGVKDPYSCEAPVPEAMVSPLKYKKSYDMTSSKAQVQAREKSLLTSRTGDEIDGISEHFAGMDLSSLIPPEGISRANTNRTGRRVPFGKQPMPEYSRLNYSGYKDGSDSDWLDDECTELDEEQNKEAISGNGPKSVAETTWSLVCDQQNMI</sequence>
<feature type="region of interest" description="Disordered" evidence="1">
    <location>
        <begin position="250"/>
        <end position="327"/>
    </location>
</feature>
<reference evidence="2" key="2">
    <citation type="journal article" date="2023" name="IMA Fungus">
        <title>Comparative genomic study of the Penicillium genus elucidates a diverse pangenome and 15 lateral gene transfer events.</title>
        <authorList>
            <person name="Petersen C."/>
            <person name="Sorensen T."/>
            <person name="Nielsen M.R."/>
            <person name="Sondergaard T.E."/>
            <person name="Sorensen J.L."/>
            <person name="Fitzpatrick D.A."/>
            <person name="Frisvad J.C."/>
            <person name="Nielsen K.L."/>
        </authorList>
    </citation>
    <scope>NUCLEOTIDE SEQUENCE</scope>
    <source>
        <strain evidence="2">IBT 23319</strain>
    </source>
</reference>
<accession>A0A9W9PCR4</accession>
<protein>
    <submittedName>
        <fullName evidence="2">Uncharacterized protein</fullName>
    </submittedName>
</protein>
<comment type="caution">
    <text evidence="2">The sequence shown here is derived from an EMBL/GenBank/DDBJ whole genome shotgun (WGS) entry which is preliminary data.</text>
</comment>
<evidence type="ECO:0000313" key="2">
    <source>
        <dbReference type="EMBL" id="KAJ5241601.1"/>
    </source>
</evidence>